<feature type="compositionally biased region" description="Basic and acidic residues" evidence="5">
    <location>
        <begin position="326"/>
        <end position="346"/>
    </location>
</feature>
<evidence type="ECO:0000256" key="5">
    <source>
        <dbReference type="SAM" id="MobiDB-lite"/>
    </source>
</evidence>
<proteinExistence type="predicted"/>
<evidence type="ECO:0000256" key="3">
    <source>
        <dbReference type="ARBA" id="ARBA00023098"/>
    </source>
</evidence>
<feature type="short sequence motif" description="GXSXG" evidence="4">
    <location>
        <begin position="62"/>
        <end position="66"/>
    </location>
</feature>
<evidence type="ECO:0000256" key="1">
    <source>
        <dbReference type="ARBA" id="ARBA00022801"/>
    </source>
</evidence>
<gene>
    <name evidence="7" type="ORF">E4191_23000</name>
</gene>
<evidence type="ECO:0000256" key="2">
    <source>
        <dbReference type="ARBA" id="ARBA00022963"/>
    </source>
</evidence>
<dbReference type="Pfam" id="PF01734">
    <property type="entry name" value="Patatin"/>
    <property type="match status" value="1"/>
</dbReference>
<dbReference type="GO" id="GO:0016787">
    <property type="term" value="F:hydrolase activity"/>
    <property type="evidence" value="ECO:0007669"/>
    <property type="project" value="UniProtKB-UniRule"/>
</dbReference>
<dbReference type="InterPro" id="IPR002641">
    <property type="entry name" value="PNPLA_dom"/>
</dbReference>
<protein>
    <submittedName>
        <fullName evidence="7">Patatin-like phospholipase family protein</fullName>
    </submittedName>
</protein>
<feature type="domain" description="PNPLA" evidence="6">
    <location>
        <begin position="31"/>
        <end position="237"/>
    </location>
</feature>
<dbReference type="InterPro" id="IPR050301">
    <property type="entry name" value="NTE"/>
</dbReference>
<reference evidence="8" key="1">
    <citation type="submission" date="2019-05" db="EMBL/GenBank/DDBJ databases">
        <title>Tamlana fucoidanivorans sp. nov., isolated from the surface of algae collected from Fujian province in China.</title>
        <authorList>
            <person name="Li J."/>
        </authorList>
    </citation>
    <scope>NUCLEOTIDE SEQUENCE [LARGE SCALE GENOMIC DNA]</scope>
    <source>
        <strain evidence="8">2251</strain>
        <plasmid evidence="8">unnamed1</plasmid>
    </source>
</reference>
<dbReference type="PANTHER" id="PTHR14226">
    <property type="entry name" value="NEUROPATHY TARGET ESTERASE/SWISS CHEESE D.MELANOGASTER"/>
    <property type="match status" value="1"/>
</dbReference>
<evidence type="ECO:0000256" key="4">
    <source>
        <dbReference type="PROSITE-ProRule" id="PRU01161"/>
    </source>
</evidence>
<accession>A0A4Y5SVM0</accession>
<keyword evidence="1 4" id="KW-0378">Hydrolase</keyword>
<dbReference type="Proteomes" id="UP000296374">
    <property type="component" value="Plasmid unnamed1"/>
</dbReference>
<name>A0A4Y5SVM0_9RHOB</name>
<feature type="active site" description="Nucleophile" evidence="4">
    <location>
        <position position="64"/>
    </location>
</feature>
<evidence type="ECO:0000259" key="6">
    <source>
        <dbReference type="PROSITE" id="PS51635"/>
    </source>
</evidence>
<geneLocation type="plasmid" evidence="7 8">
    <name>unnamed1</name>
</geneLocation>
<dbReference type="Pfam" id="PF12536">
    <property type="entry name" value="DUF3734"/>
    <property type="match status" value="1"/>
</dbReference>
<dbReference type="SUPFAM" id="SSF52151">
    <property type="entry name" value="FabD/lysophospholipase-like"/>
    <property type="match status" value="1"/>
</dbReference>
<evidence type="ECO:0000313" key="8">
    <source>
        <dbReference type="Proteomes" id="UP000296374"/>
    </source>
</evidence>
<keyword evidence="2 4" id="KW-0442">Lipid degradation</keyword>
<dbReference type="RefSeq" id="WP_139616598.1">
    <property type="nucleotide sequence ID" value="NZ_CP040765.1"/>
</dbReference>
<dbReference type="InterPro" id="IPR016035">
    <property type="entry name" value="Acyl_Trfase/lysoPLipase"/>
</dbReference>
<keyword evidence="3 4" id="KW-0443">Lipid metabolism</keyword>
<organism evidence="7 8">
    <name type="scientific">Paracoccus liaowanqingii</name>
    <dbReference type="NCBI Taxonomy" id="2560053"/>
    <lineage>
        <taxon>Bacteria</taxon>
        <taxon>Pseudomonadati</taxon>
        <taxon>Pseudomonadota</taxon>
        <taxon>Alphaproteobacteria</taxon>
        <taxon>Rhodobacterales</taxon>
        <taxon>Paracoccaceae</taxon>
        <taxon>Paracoccus</taxon>
    </lineage>
</organism>
<dbReference type="GO" id="GO:0016042">
    <property type="term" value="P:lipid catabolic process"/>
    <property type="evidence" value="ECO:0007669"/>
    <property type="project" value="UniProtKB-UniRule"/>
</dbReference>
<dbReference type="KEGG" id="plia:E4191_23000"/>
<sequence>MSTSNESQARQVPVSLALAGSGATSRRYFSLVLGGGNALGAYHLGAYRALDAEGLMPDWIVGASIGAVTGAILLGNPPETRLEKLGQFWQQAAQPLPWSAPFALPDTIRADINNRAAAAALLFGRPGLFSLRLPGILSTLPMMPPDRAIASHDAMAATLSRLIDFERLNTAEQRFSFLALDVESGEEVWFDNRDDQIKPEHLLAATAILPMFSPIEISGRLLCDAGLANNLPVDRVFREPPQGEHLCIAVDLFALGKGRPQTLDESAARAQDLIFSTQSRRTIARIEQSSRAQEGQKDPASTLALLAYQAPEHQRTLKALDFSRSSLEERSAQGRADMEDLLERLAETPSRPGFSLR</sequence>
<comment type="caution">
    <text evidence="4">Lacks conserved residue(s) required for the propagation of feature annotation.</text>
</comment>
<dbReference type="PROSITE" id="PS51635">
    <property type="entry name" value="PNPLA"/>
    <property type="match status" value="1"/>
</dbReference>
<keyword evidence="7" id="KW-0614">Plasmid</keyword>
<evidence type="ECO:0000313" key="7">
    <source>
        <dbReference type="EMBL" id="QDA36918.1"/>
    </source>
</evidence>
<dbReference type="EMBL" id="CP040765">
    <property type="protein sequence ID" value="QDA36918.1"/>
    <property type="molecule type" value="Genomic_DNA"/>
</dbReference>
<feature type="region of interest" description="Disordered" evidence="5">
    <location>
        <begin position="324"/>
        <end position="357"/>
    </location>
</feature>
<dbReference type="AlphaFoldDB" id="A0A4Y5SVM0"/>
<dbReference type="Gene3D" id="3.40.1090.10">
    <property type="entry name" value="Cytosolic phospholipase A2 catalytic domain"/>
    <property type="match status" value="2"/>
</dbReference>
<dbReference type="InterPro" id="IPR021095">
    <property type="entry name" value="DUF3734"/>
</dbReference>
<dbReference type="PANTHER" id="PTHR14226:SF57">
    <property type="entry name" value="BLR7027 PROTEIN"/>
    <property type="match status" value="1"/>
</dbReference>
<feature type="active site" description="Proton acceptor" evidence="4">
    <location>
        <position position="224"/>
    </location>
</feature>